<proteinExistence type="predicted"/>
<gene>
    <name evidence="2" type="ORF">NYM_LOCUS6003</name>
</gene>
<accession>A0A5K0XUZ0</accession>
<dbReference type="InterPro" id="IPR025558">
    <property type="entry name" value="DUF4283"/>
</dbReference>
<evidence type="ECO:0000313" key="2">
    <source>
        <dbReference type="EMBL" id="VVV68936.1"/>
    </source>
</evidence>
<name>A0A5K0XUZ0_9MAGN</name>
<sequence length="199" mass="22865">MVGNSVQQELPKLGDLKIRAENGRKFLFIPDEMYEEMTKPFRFAAIGTFYGGGSKANMEYSFIFKSLRHQWREVRNPQFSVLGKGLYLMRVVSKAELQTILRRNCWCSGAKTFVANRWRPGMEMKVNHTACIPIWIQIPNLASELWNQSIFEGIARTLGGEVINIDPFTRSLVRMGYAQMCIEVPLCFSPQTRNFLALN</sequence>
<protein>
    <recommendedName>
        <fullName evidence="1">DUF4283 domain-containing protein</fullName>
    </recommendedName>
</protein>
<organism evidence="2">
    <name type="scientific">Nymphaea colorata</name>
    <name type="common">pocket water lily</name>
    <dbReference type="NCBI Taxonomy" id="210225"/>
    <lineage>
        <taxon>Eukaryota</taxon>
        <taxon>Viridiplantae</taxon>
        <taxon>Streptophyta</taxon>
        <taxon>Embryophyta</taxon>
        <taxon>Tracheophyta</taxon>
        <taxon>Spermatophyta</taxon>
        <taxon>Magnoliopsida</taxon>
        <taxon>Nymphaeales</taxon>
        <taxon>Nymphaeaceae</taxon>
        <taxon>Nymphaea</taxon>
    </lineage>
</organism>
<dbReference type="InterPro" id="IPR040256">
    <property type="entry name" value="At4g02000-like"/>
</dbReference>
<dbReference type="PANTHER" id="PTHR31286:SF180">
    <property type="entry name" value="OS10G0362600 PROTEIN"/>
    <property type="match status" value="1"/>
</dbReference>
<dbReference type="Gramene" id="NC11G0058230.1">
    <property type="protein sequence ID" value="NC11G0058230.1:cds"/>
    <property type="gene ID" value="NC11G0058230"/>
</dbReference>
<evidence type="ECO:0000259" key="1">
    <source>
        <dbReference type="Pfam" id="PF14111"/>
    </source>
</evidence>
<dbReference type="AlphaFoldDB" id="A0A5K0XUZ0"/>
<dbReference type="Pfam" id="PF14111">
    <property type="entry name" value="DUF4283"/>
    <property type="match status" value="1"/>
</dbReference>
<dbReference type="EMBL" id="LR721776">
    <property type="protein sequence ID" value="VVV68936.1"/>
    <property type="molecule type" value="Genomic_DNA"/>
</dbReference>
<feature type="domain" description="DUF4283" evidence="1">
    <location>
        <begin position="60"/>
        <end position="122"/>
    </location>
</feature>
<dbReference type="PANTHER" id="PTHR31286">
    <property type="entry name" value="GLYCINE-RICH CELL WALL STRUCTURAL PROTEIN 1.8-LIKE"/>
    <property type="match status" value="1"/>
</dbReference>
<reference evidence="2" key="1">
    <citation type="submission" date="2019-09" db="EMBL/GenBank/DDBJ databases">
        <authorList>
            <person name="Zhang L."/>
        </authorList>
    </citation>
    <scope>NUCLEOTIDE SEQUENCE</scope>
</reference>